<dbReference type="InParanoid" id="A0A251TII9"/>
<accession>A0A251TII9</accession>
<proteinExistence type="predicted"/>
<sequence>MLIIKVPPWSTLSTHTKTSISFIFGFPSQEPKPPKPTYTHTHTRIQVKLKGSSARFQVLVSNPSPCLLFCKISGSLRSSVTNQADPELARAEKAYDHLSLPVMDLVAKALEHDD</sequence>
<evidence type="ECO:0000313" key="1">
    <source>
        <dbReference type="EMBL" id="OTG10945.1"/>
    </source>
</evidence>
<protein>
    <submittedName>
        <fullName evidence="1">Uncharacterized protein</fullName>
    </submittedName>
</protein>
<keyword evidence="2" id="KW-1185">Reference proteome</keyword>
<name>A0A251TII9_HELAN</name>
<reference evidence="2" key="1">
    <citation type="journal article" date="2017" name="Nature">
        <title>The sunflower genome provides insights into oil metabolism, flowering and Asterid evolution.</title>
        <authorList>
            <person name="Badouin H."/>
            <person name="Gouzy J."/>
            <person name="Grassa C.J."/>
            <person name="Murat F."/>
            <person name="Staton S.E."/>
            <person name="Cottret L."/>
            <person name="Lelandais-Briere C."/>
            <person name="Owens G.L."/>
            <person name="Carrere S."/>
            <person name="Mayjonade B."/>
            <person name="Legrand L."/>
            <person name="Gill N."/>
            <person name="Kane N.C."/>
            <person name="Bowers J.E."/>
            <person name="Hubner S."/>
            <person name="Bellec A."/>
            <person name="Berard A."/>
            <person name="Berges H."/>
            <person name="Blanchet N."/>
            <person name="Boniface M.C."/>
            <person name="Brunel D."/>
            <person name="Catrice O."/>
            <person name="Chaidir N."/>
            <person name="Claudel C."/>
            <person name="Donnadieu C."/>
            <person name="Faraut T."/>
            <person name="Fievet G."/>
            <person name="Helmstetter N."/>
            <person name="King M."/>
            <person name="Knapp S.J."/>
            <person name="Lai Z."/>
            <person name="Le Paslier M.C."/>
            <person name="Lippi Y."/>
            <person name="Lorenzon L."/>
            <person name="Mandel J.R."/>
            <person name="Marage G."/>
            <person name="Marchand G."/>
            <person name="Marquand E."/>
            <person name="Bret-Mestries E."/>
            <person name="Morien E."/>
            <person name="Nambeesan S."/>
            <person name="Nguyen T."/>
            <person name="Pegot-Espagnet P."/>
            <person name="Pouilly N."/>
            <person name="Raftis F."/>
            <person name="Sallet E."/>
            <person name="Schiex T."/>
            <person name="Thomas J."/>
            <person name="Vandecasteele C."/>
            <person name="Vares D."/>
            <person name="Vear F."/>
            <person name="Vautrin S."/>
            <person name="Crespi M."/>
            <person name="Mangin B."/>
            <person name="Burke J.M."/>
            <person name="Salse J."/>
            <person name="Munos S."/>
            <person name="Vincourt P."/>
            <person name="Rieseberg L.H."/>
            <person name="Langlade N.B."/>
        </authorList>
    </citation>
    <scope>NUCLEOTIDE SEQUENCE [LARGE SCALE GENOMIC DNA]</scope>
    <source>
        <strain evidence="2">cv. SF193</strain>
    </source>
</reference>
<organism evidence="1 2">
    <name type="scientific">Helianthus annuus</name>
    <name type="common">Common sunflower</name>
    <dbReference type="NCBI Taxonomy" id="4232"/>
    <lineage>
        <taxon>Eukaryota</taxon>
        <taxon>Viridiplantae</taxon>
        <taxon>Streptophyta</taxon>
        <taxon>Embryophyta</taxon>
        <taxon>Tracheophyta</taxon>
        <taxon>Spermatophyta</taxon>
        <taxon>Magnoliopsida</taxon>
        <taxon>eudicotyledons</taxon>
        <taxon>Gunneridae</taxon>
        <taxon>Pentapetalae</taxon>
        <taxon>asterids</taxon>
        <taxon>campanulids</taxon>
        <taxon>Asterales</taxon>
        <taxon>Asteraceae</taxon>
        <taxon>Asteroideae</taxon>
        <taxon>Heliantheae alliance</taxon>
        <taxon>Heliantheae</taxon>
        <taxon>Helianthus</taxon>
    </lineage>
</organism>
<evidence type="ECO:0000313" key="2">
    <source>
        <dbReference type="Proteomes" id="UP000215914"/>
    </source>
</evidence>
<dbReference type="EMBL" id="CM007899">
    <property type="protein sequence ID" value="OTG10945.1"/>
    <property type="molecule type" value="Genomic_DNA"/>
</dbReference>
<dbReference type="Proteomes" id="UP000215914">
    <property type="component" value="Chromosome 10"/>
</dbReference>
<dbReference type="AlphaFoldDB" id="A0A251TII9"/>
<gene>
    <name evidence="1" type="ORF">HannXRQ_Chr10g0293361</name>
</gene>